<dbReference type="PANTHER" id="PTHR33702:SF5">
    <property type="entry name" value="OS01G0308600 PROTEIN"/>
    <property type="match status" value="1"/>
</dbReference>
<reference evidence="2" key="1">
    <citation type="submission" date="2024-03" db="EMBL/GenBank/DDBJ databases">
        <title>WGS assembly of Saponaria officinalis var. Norfolk2.</title>
        <authorList>
            <person name="Jenkins J."/>
            <person name="Shu S."/>
            <person name="Grimwood J."/>
            <person name="Barry K."/>
            <person name="Goodstein D."/>
            <person name="Schmutz J."/>
            <person name="Leebens-Mack J."/>
            <person name="Osbourn A."/>
        </authorList>
    </citation>
    <scope>NUCLEOTIDE SEQUENCE [LARGE SCALE GENOMIC DNA]</scope>
    <source>
        <strain evidence="2">JIC</strain>
    </source>
</reference>
<accession>A0AAW1LHQ0</accession>
<evidence type="ECO:0000256" key="1">
    <source>
        <dbReference type="SAM" id="MobiDB-lite"/>
    </source>
</evidence>
<sequence>MEKLSINLWKGLKKYCNKNGYVRLNINEKPTQTRTRARDLRSQERRGSTALQGRQRRRFWRVKLNPRTRVLSRVGSPKRWITRVRDAYVNMMINISKTGLVTGGCGQLGTTVEYGDVFGEGRIREYDEKMIQQVYKNVVVAQSQWVRV</sequence>
<evidence type="ECO:0000313" key="2">
    <source>
        <dbReference type="EMBL" id="KAK9733755.1"/>
    </source>
</evidence>
<organism evidence="2 3">
    <name type="scientific">Saponaria officinalis</name>
    <name type="common">Common soapwort</name>
    <name type="synonym">Lychnis saponaria</name>
    <dbReference type="NCBI Taxonomy" id="3572"/>
    <lineage>
        <taxon>Eukaryota</taxon>
        <taxon>Viridiplantae</taxon>
        <taxon>Streptophyta</taxon>
        <taxon>Embryophyta</taxon>
        <taxon>Tracheophyta</taxon>
        <taxon>Spermatophyta</taxon>
        <taxon>Magnoliopsida</taxon>
        <taxon>eudicotyledons</taxon>
        <taxon>Gunneridae</taxon>
        <taxon>Pentapetalae</taxon>
        <taxon>Caryophyllales</taxon>
        <taxon>Caryophyllaceae</taxon>
        <taxon>Caryophylleae</taxon>
        <taxon>Saponaria</taxon>
    </lineage>
</organism>
<dbReference type="AlphaFoldDB" id="A0AAW1LHQ0"/>
<evidence type="ECO:0000313" key="3">
    <source>
        <dbReference type="Proteomes" id="UP001443914"/>
    </source>
</evidence>
<keyword evidence="3" id="KW-1185">Reference proteome</keyword>
<gene>
    <name evidence="2" type="ORF">RND81_04G090100</name>
</gene>
<name>A0AAW1LHQ0_SAPOF</name>
<dbReference type="EMBL" id="JBDFQZ010000004">
    <property type="protein sequence ID" value="KAK9733755.1"/>
    <property type="molecule type" value="Genomic_DNA"/>
</dbReference>
<feature type="region of interest" description="Disordered" evidence="1">
    <location>
        <begin position="32"/>
        <end position="53"/>
    </location>
</feature>
<dbReference type="Proteomes" id="UP001443914">
    <property type="component" value="Unassembled WGS sequence"/>
</dbReference>
<protein>
    <submittedName>
        <fullName evidence="2">Uncharacterized protein</fullName>
    </submittedName>
</protein>
<comment type="caution">
    <text evidence="2">The sequence shown here is derived from an EMBL/GenBank/DDBJ whole genome shotgun (WGS) entry which is preliminary data.</text>
</comment>
<proteinExistence type="predicted"/>
<dbReference type="PANTHER" id="PTHR33702">
    <property type="entry name" value="BNAA09G40010D PROTEIN"/>
    <property type="match status" value="1"/>
</dbReference>
<feature type="compositionally biased region" description="Basic and acidic residues" evidence="1">
    <location>
        <begin position="36"/>
        <end position="47"/>
    </location>
</feature>